<dbReference type="Proteomes" id="UP000730481">
    <property type="component" value="Unassembled WGS sequence"/>
</dbReference>
<dbReference type="GO" id="GO:0005576">
    <property type="term" value="C:extracellular region"/>
    <property type="evidence" value="ECO:0007669"/>
    <property type="project" value="UniProtKB-SubCell"/>
</dbReference>
<dbReference type="OrthoDB" id="2975078at2759"/>
<dbReference type="Gene3D" id="3.40.50.1820">
    <property type="entry name" value="alpha/beta hydrolase"/>
    <property type="match status" value="1"/>
</dbReference>
<comment type="subcellular location">
    <subcellularLocation>
        <location evidence="1 12">Secreted</location>
    </subcellularLocation>
</comment>
<evidence type="ECO:0000256" key="9">
    <source>
        <dbReference type="ARBA" id="ARBA00034045"/>
    </source>
</evidence>
<evidence type="ECO:0000256" key="6">
    <source>
        <dbReference type="ARBA" id="ARBA00022729"/>
    </source>
</evidence>
<dbReference type="InterPro" id="IPR043580">
    <property type="entry name" value="CUTINASE_1"/>
</dbReference>
<evidence type="ECO:0000313" key="13">
    <source>
        <dbReference type="EMBL" id="KAF4343778.1"/>
    </source>
</evidence>
<sequence length="261" mass="29128">MEAITLVKIPLVRHETRRFLITLAAIVYAAPMVDQTKTLAVDKDLPLDALPLTELESSFKHDHSEVKGLHVRQYTSDTYNGITDGKKCRPVTIIYARGSTQAGNVGKPHQVGGIMFNRLAWRIGASNLTVQGVPYGASYFGYLIGGCPSGSLRMQKLIEQAAKKCPKTKIVLSGYSQGAQLVYNAVRRLPDAPTKRIFAVVVFGDRKQGAKCGKVPKSRILVVCRRNDFFCARRPSSIKTHRQYEREVYRAVDWIVHQLNI</sequence>
<comment type="caution">
    <text evidence="13">The sequence shown here is derived from an EMBL/GenBank/DDBJ whole genome shotgun (WGS) entry which is preliminary data.</text>
</comment>
<evidence type="ECO:0000256" key="10">
    <source>
        <dbReference type="PIRSR" id="PIRSR611150-1"/>
    </source>
</evidence>
<dbReference type="EC" id="3.1.1.74" evidence="3 12"/>
<dbReference type="InterPro" id="IPR029058">
    <property type="entry name" value="AB_hydrolase_fold"/>
</dbReference>
<name>A0A9P5AS92_9HYPO</name>
<evidence type="ECO:0000256" key="7">
    <source>
        <dbReference type="ARBA" id="ARBA00022801"/>
    </source>
</evidence>
<feature type="disulfide bond" evidence="11">
    <location>
        <begin position="88"/>
        <end position="165"/>
    </location>
</feature>
<evidence type="ECO:0000256" key="12">
    <source>
        <dbReference type="RuleBase" id="RU361263"/>
    </source>
</evidence>
<keyword evidence="8 11" id="KW-1015">Disulfide bond</keyword>
<dbReference type="PANTHER" id="PTHR48250:SF2">
    <property type="entry name" value="CUTINASE"/>
    <property type="match status" value="1"/>
</dbReference>
<accession>A0A9P5AS92</accession>
<evidence type="ECO:0000256" key="2">
    <source>
        <dbReference type="ARBA" id="ARBA00007534"/>
    </source>
</evidence>
<evidence type="ECO:0000256" key="1">
    <source>
        <dbReference type="ARBA" id="ARBA00004613"/>
    </source>
</evidence>
<proteinExistence type="inferred from homology"/>
<evidence type="ECO:0000256" key="4">
    <source>
        <dbReference type="ARBA" id="ARBA00022487"/>
    </source>
</evidence>
<dbReference type="InterPro" id="IPR000675">
    <property type="entry name" value="Cutinase/axe"/>
</dbReference>
<dbReference type="GO" id="GO:0016052">
    <property type="term" value="P:carbohydrate catabolic process"/>
    <property type="evidence" value="ECO:0007669"/>
    <property type="project" value="TreeGrafter"/>
</dbReference>
<dbReference type="Pfam" id="PF01083">
    <property type="entry name" value="Cutinase"/>
    <property type="match status" value="1"/>
</dbReference>
<feature type="disulfide bond" evidence="11">
    <location>
        <begin position="224"/>
        <end position="231"/>
    </location>
</feature>
<comment type="function">
    <text evidence="12">Catalyzes the hydrolysis of complex carboxylic polyesters found in the cell wall of plants. Degrades cutin, a macromolecule that forms the structure of the plant cuticle.</text>
</comment>
<evidence type="ECO:0000256" key="5">
    <source>
        <dbReference type="ARBA" id="ARBA00022525"/>
    </source>
</evidence>
<evidence type="ECO:0000256" key="8">
    <source>
        <dbReference type="ARBA" id="ARBA00023157"/>
    </source>
</evidence>
<keyword evidence="7 12" id="KW-0378">Hydrolase</keyword>
<comment type="similarity">
    <text evidence="2 12">Belongs to the cutinase family.</text>
</comment>
<dbReference type="SMART" id="SM01110">
    <property type="entry name" value="Cutinase"/>
    <property type="match status" value="1"/>
</dbReference>
<dbReference type="AlphaFoldDB" id="A0A9P5AS92"/>
<feature type="active site" evidence="10">
    <location>
        <position position="228"/>
    </location>
</feature>
<dbReference type="PANTHER" id="PTHR48250">
    <property type="entry name" value="CUTINASE 2-RELATED"/>
    <property type="match status" value="1"/>
</dbReference>
<reference evidence="13" key="1">
    <citation type="journal article" date="2017" name="Mycologia">
        <title>Fusarium algeriense, sp. nov., a novel toxigenic crown rot pathogen of durum wheat from Algeria is nested in the Fusarium burgessii species complex.</title>
        <authorList>
            <person name="Laraba I."/>
            <person name="Keddad A."/>
            <person name="Boureghda H."/>
            <person name="Abdallah N."/>
            <person name="Vaughan M.M."/>
            <person name="Proctor R.H."/>
            <person name="Busman M."/>
            <person name="O'Donnell K."/>
        </authorList>
    </citation>
    <scope>NUCLEOTIDE SEQUENCE</scope>
    <source>
        <strain evidence="13">NRRL 25174</strain>
    </source>
</reference>
<keyword evidence="4 12" id="KW-0719">Serine esterase</keyword>
<keyword evidence="6" id="KW-0732">Signal</keyword>
<organism evidence="13 14">
    <name type="scientific">Fusarium beomiforme</name>
    <dbReference type="NCBI Taxonomy" id="44412"/>
    <lineage>
        <taxon>Eukaryota</taxon>
        <taxon>Fungi</taxon>
        <taxon>Dikarya</taxon>
        <taxon>Ascomycota</taxon>
        <taxon>Pezizomycotina</taxon>
        <taxon>Sordariomycetes</taxon>
        <taxon>Hypocreomycetidae</taxon>
        <taxon>Hypocreales</taxon>
        <taxon>Nectriaceae</taxon>
        <taxon>Fusarium</taxon>
        <taxon>Fusarium burgessii species complex</taxon>
    </lineage>
</organism>
<keyword evidence="5 12" id="KW-0964">Secreted</keyword>
<evidence type="ECO:0000256" key="11">
    <source>
        <dbReference type="PIRSR" id="PIRSR611150-2"/>
    </source>
</evidence>
<dbReference type="EMBL" id="PVQB02000081">
    <property type="protein sequence ID" value="KAF4343778.1"/>
    <property type="molecule type" value="Genomic_DNA"/>
</dbReference>
<comment type="catalytic activity">
    <reaction evidence="9 12">
        <text>cutin + H2O = cutin monomers.</text>
        <dbReference type="EC" id="3.1.1.74"/>
    </reaction>
</comment>
<dbReference type="SUPFAM" id="SSF53474">
    <property type="entry name" value="alpha/beta-Hydrolases"/>
    <property type="match status" value="1"/>
</dbReference>
<dbReference type="GO" id="GO:0050525">
    <property type="term" value="F:cutinase activity"/>
    <property type="evidence" value="ECO:0007669"/>
    <property type="project" value="UniProtKB-UniRule"/>
</dbReference>
<feature type="active site" description="Proton donor/acceptor" evidence="10">
    <location>
        <position position="241"/>
    </location>
</feature>
<reference evidence="13" key="2">
    <citation type="submission" date="2020-02" db="EMBL/GenBank/DDBJ databases">
        <title>Identification and distribution of gene clusters putatively required for synthesis of sphingolipid metabolism inhibitors in phylogenetically diverse species of the filamentous fungus Fusarium.</title>
        <authorList>
            <person name="Kim H.-S."/>
            <person name="Busman M."/>
            <person name="Brown D.W."/>
            <person name="Divon H."/>
            <person name="Uhlig S."/>
            <person name="Proctor R.H."/>
        </authorList>
    </citation>
    <scope>NUCLEOTIDE SEQUENCE</scope>
    <source>
        <strain evidence="13">NRRL 25174</strain>
    </source>
</reference>
<protein>
    <recommendedName>
        <fullName evidence="3 12">Cutinase</fullName>
        <ecNumber evidence="3 12">3.1.1.74</ecNumber>
    </recommendedName>
</protein>
<dbReference type="InterPro" id="IPR011150">
    <property type="entry name" value="Cutinase_monf"/>
</dbReference>
<keyword evidence="14" id="KW-1185">Reference proteome</keyword>
<feature type="active site" description="Nucleophile" evidence="10">
    <location>
        <position position="176"/>
    </location>
</feature>
<evidence type="ECO:0000256" key="3">
    <source>
        <dbReference type="ARBA" id="ARBA00013095"/>
    </source>
</evidence>
<evidence type="ECO:0000313" key="14">
    <source>
        <dbReference type="Proteomes" id="UP000730481"/>
    </source>
</evidence>
<dbReference type="PROSITE" id="PS00155">
    <property type="entry name" value="CUTINASE_1"/>
    <property type="match status" value="1"/>
</dbReference>
<gene>
    <name evidence="13" type="ORF">FBEOM_2280</name>
</gene>